<evidence type="ECO:0000313" key="4">
    <source>
        <dbReference type="Proteomes" id="UP000732619"/>
    </source>
</evidence>
<accession>A0A8T3VKT3</accession>
<dbReference type="EMBL" id="SUTG01000009">
    <property type="protein sequence ID" value="MBE6512144.1"/>
    <property type="molecule type" value="Genomic_DNA"/>
</dbReference>
<evidence type="ECO:0000256" key="1">
    <source>
        <dbReference type="ARBA" id="ARBA00022596"/>
    </source>
</evidence>
<reference evidence="3" key="1">
    <citation type="submission" date="2019-04" db="EMBL/GenBank/DDBJ databases">
        <title>Evolution of Biomass-Degrading Anaerobic Consortia Revealed by Metagenomics.</title>
        <authorList>
            <person name="Peng X."/>
        </authorList>
    </citation>
    <scope>NUCLEOTIDE SEQUENCE</scope>
    <source>
        <strain evidence="3">SIG14</strain>
    </source>
</reference>
<sequence length="424" mass="46811">MVYIIDPQNAGISGNMIIGALVDLGADGEKVKNLMEDVAVDFGEVEVSLNKVNKSGIDATFCNVKTIDEDNENNHHVHFPDFMEKIDLLKYADIENLTDEMVEMAKKVFKRIAISESRVHGKSLEEVHFHEVGAADAVADVLGSICAYFDLGMDNDNVVGLPIAVGGGVVETAHGRIPVPAPASLDILKGLNEDNFGDFSKGEAKCIGGPVNSELATPTGCALYMEFCDEFLEFAPMMSPEEIAYGCGSKEFDFPNVLRLIKSRNTNGKHKISVIETNIDHMSGEELGFLFDLLLIEGASDVSMVPITMKKNRPGHLIKIISKPDLVDHLVNILFRETGTLGIRVSENTHRGVAERQFIPLDINVGNHIYTINFKIGLIGDEIISHRAEYEDLRRISVEQDIPLIEVRDVANTMIRDYLENNRE</sequence>
<comment type="similarity">
    <text evidence="2">Belongs to the LarC family.</text>
</comment>
<gene>
    <name evidence="3" type="primary">larC</name>
    <name evidence="3" type="ORF">E7Z75_03185</name>
</gene>
<name>A0A8T3VKT3_METOL</name>
<dbReference type="Proteomes" id="UP000732619">
    <property type="component" value="Unassembled WGS sequence"/>
</dbReference>
<dbReference type="PANTHER" id="PTHR36566">
    <property type="entry name" value="NICKEL INSERTION PROTEIN-RELATED"/>
    <property type="match status" value="1"/>
</dbReference>
<dbReference type="NCBIfam" id="TIGR00299">
    <property type="entry name" value="nickel pincer cofactor biosynthesis protein LarC"/>
    <property type="match status" value="1"/>
</dbReference>
<dbReference type="Gene3D" id="3.10.20.300">
    <property type="entry name" value="mk0293 like domain"/>
    <property type="match status" value="1"/>
</dbReference>
<comment type="caution">
    <text evidence="3">The sequence shown here is derived from an EMBL/GenBank/DDBJ whole genome shotgun (WGS) entry which is preliminary data.</text>
</comment>
<dbReference type="Gene3D" id="3.30.70.1380">
    <property type="entry name" value="Transcriptional regulatory protein pf0864 domain like"/>
    <property type="match status" value="1"/>
</dbReference>
<dbReference type="Pfam" id="PF01969">
    <property type="entry name" value="Ni_insertion"/>
    <property type="match status" value="1"/>
</dbReference>
<dbReference type="HAMAP" id="MF_01074">
    <property type="entry name" value="LarC"/>
    <property type="match status" value="1"/>
</dbReference>
<proteinExistence type="inferred from homology"/>
<keyword evidence="2" id="KW-0456">Lyase</keyword>
<dbReference type="GO" id="GO:0016829">
    <property type="term" value="F:lyase activity"/>
    <property type="evidence" value="ECO:0007669"/>
    <property type="project" value="UniProtKB-UniRule"/>
</dbReference>
<evidence type="ECO:0000256" key="2">
    <source>
        <dbReference type="HAMAP-Rule" id="MF_01074"/>
    </source>
</evidence>
<dbReference type="InterPro" id="IPR002822">
    <property type="entry name" value="Ni_insertion"/>
</dbReference>
<dbReference type="GO" id="GO:0016151">
    <property type="term" value="F:nickel cation binding"/>
    <property type="evidence" value="ECO:0007669"/>
    <property type="project" value="UniProtKB-UniRule"/>
</dbReference>
<protein>
    <recommendedName>
        <fullName evidence="2">Putative nickel insertion protein</fullName>
    </recommendedName>
</protein>
<dbReference type="AlphaFoldDB" id="A0A8T3VKT3"/>
<keyword evidence="1 2" id="KW-0533">Nickel</keyword>
<organism evidence="3 4">
    <name type="scientific">Methanobrevibacter olleyae</name>
    <dbReference type="NCBI Taxonomy" id="294671"/>
    <lineage>
        <taxon>Archaea</taxon>
        <taxon>Methanobacteriati</taxon>
        <taxon>Methanobacteriota</taxon>
        <taxon>Methanomada group</taxon>
        <taxon>Methanobacteria</taxon>
        <taxon>Methanobacteriales</taxon>
        <taxon>Methanobacteriaceae</taxon>
        <taxon>Methanobrevibacter</taxon>
    </lineage>
</organism>
<dbReference type="PANTHER" id="PTHR36566:SF1">
    <property type="entry name" value="PYRIDINIUM-3,5-BISTHIOCARBOXYLIC ACID MONONUCLEOTIDE NICKEL INSERTION PROTEIN"/>
    <property type="match status" value="1"/>
</dbReference>
<evidence type="ECO:0000313" key="3">
    <source>
        <dbReference type="EMBL" id="MBE6512144.1"/>
    </source>
</evidence>